<reference evidence="3 4" key="1">
    <citation type="submission" date="2014-04" db="EMBL/GenBank/DDBJ databases">
        <authorList>
            <consortium name="DOE Joint Genome Institute"/>
            <person name="Kuo A."/>
            <person name="Kohler A."/>
            <person name="Jargeat P."/>
            <person name="Nagy L.G."/>
            <person name="Floudas D."/>
            <person name="Copeland A."/>
            <person name="Barry K.W."/>
            <person name="Cichocki N."/>
            <person name="Veneault-Fourrey C."/>
            <person name="LaButti K."/>
            <person name="Lindquist E.A."/>
            <person name="Lipzen A."/>
            <person name="Lundell T."/>
            <person name="Morin E."/>
            <person name="Murat C."/>
            <person name="Sun H."/>
            <person name="Tunlid A."/>
            <person name="Henrissat B."/>
            <person name="Grigoriev I.V."/>
            <person name="Hibbett D.S."/>
            <person name="Martin F."/>
            <person name="Nordberg H.P."/>
            <person name="Cantor M.N."/>
            <person name="Hua S.X."/>
        </authorList>
    </citation>
    <scope>NUCLEOTIDE SEQUENCE [LARGE SCALE GENOMIC DNA]</scope>
    <source>
        <strain evidence="3 4">Ve08.2h10</strain>
    </source>
</reference>
<proteinExistence type="predicted"/>
<evidence type="ECO:0000313" key="3">
    <source>
        <dbReference type="EMBL" id="KIK81940.1"/>
    </source>
</evidence>
<dbReference type="STRING" id="930991.A0A0D0DR21"/>
<dbReference type="InParanoid" id="A0A0D0DR21"/>
<evidence type="ECO:0000313" key="4">
    <source>
        <dbReference type="Proteomes" id="UP000054538"/>
    </source>
</evidence>
<dbReference type="EMBL" id="KN825704">
    <property type="protein sequence ID" value="KIK81940.1"/>
    <property type="molecule type" value="Genomic_DNA"/>
</dbReference>
<dbReference type="OrthoDB" id="2711904at2759"/>
<feature type="region of interest" description="Disordered" evidence="2">
    <location>
        <begin position="1"/>
        <end position="24"/>
    </location>
</feature>
<feature type="compositionally biased region" description="Basic and acidic residues" evidence="2">
    <location>
        <begin position="11"/>
        <end position="24"/>
    </location>
</feature>
<feature type="region of interest" description="Disordered" evidence="2">
    <location>
        <begin position="154"/>
        <end position="180"/>
    </location>
</feature>
<name>A0A0D0DR21_9AGAM</name>
<accession>A0A0D0DR21</accession>
<dbReference type="Proteomes" id="UP000054538">
    <property type="component" value="Unassembled WGS sequence"/>
</dbReference>
<keyword evidence="4" id="KW-1185">Reference proteome</keyword>
<protein>
    <submittedName>
        <fullName evidence="3">Uncharacterized protein</fullName>
    </submittedName>
</protein>
<organism evidence="3 4">
    <name type="scientific">Paxillus rubicundulus Ve08.2h10</name>
    <dbReference type="NCBI Taxonomy" id="930991"/>
    <lineage>
        <taxon>Eukaryota</taxon>
        <taxon>Fungi</taxon>
        <taxon>Dikarya</taxon>
        <taxon>Basidiomycota</taxon>
        <taxon>Agaricomycotina</taxon>
        <taxon>Agaricomycetes</taxon>
        <taxon>Agaricomycetidae</taxon>
        <taxon>Boletales</taxon>
        <taxon>Paxilineae</taxon>
        <taxon>Paxillaceae</taxon>
        <taxon>Paxillus</taxon>
    </lineage>
</organism>
<sequence length="274" mass="30405">MSSSTTNDITRWGDDQLHKHKDEDDELYKRKSVEHRCHMKAWKEAEHQRVEEEMRQKVEVEARRRAEMEAKACTEEVAQVQSKQSSVLGPSKSKQPKAAVSGVAEVTKQAGGLAMCYGCFGAGAACKMKMARGSKMQVARGHAVNMVEEAGGGDVTMGWEEEGTDEEQDKKEEDDNEEAEEECDALGALTKILLVVVTEMQDMAADRRCVAAESHAQTEQMLGILEEIWGCLDLEFAPEEPEVGPEEKFNEEKVAEVAKERELEGLEQARGRGG</sequence>
<feature type="coiled-coil region" evidence="1">
    <location>
        <begin position="43"/>
        <end position="83"/>
    </location>
</feature>
<dbReference type="HOGENOM" id="CLU_066687_0_0_1"/>
<evidence type="ECO:0000256" key="1">
    <source>
        <dbReference type="SAM" id="Coils"/>
    </source>
</evidence>
<keyword evidence="1" id="KW-0175">Coiled coil</keyword>
<reference evidence="4" key="2">
    <citation type="submission" date="2015-01" db="EMBL/GenBank/DDBJ databases">
        <title>Evolutionary Origins and Diversification of the Mycorrhizal Mutualists.</title>
        <authorList>
            <consortium name="DOE Joint Genome Institute"/>
            <consortium name="Mycorrhizal Genomics Consortium"/>
            <person name="Kohler A."/>
            <person name="Kuo A."/>
            <person name="Nagy L.G."/>
            <person name="Floudas D."/>
            <person name="Copeland A."/>
            <person name="Barry K.W."/>
            <person name="Cichocki N."/>
            <person name="Veneault-Fourrey C."/>
            <person name="LaButti K."/>
            <person name="Lindquist E.A."/>
            <person name="Lipzen A."/>
            <person name="Lundell T."/>
            <person name="Morin E."/>
            <person name="Murat C."/>
            <person name="Riley R."/>
            <person name="Ohm R."/>
            <person name="Sun H."/>
            <person name="Tunlid A."/>
            <person name="Henrissat B."/>
            <person name="Grigoriev I.V."/>
            <person name="Hibbett D.S."/>
            <person name="Martin F."/>
        </authorList>
    </citation>
    <scope>NUCLEOTIDE SEQUENCE [LARGE SCALE GENOMIC DNA]</scope>
    <source>
        <strain evidence="4">Ve08.2h10</strain>
    </source>
</reference>
<evidence type="ECO:0000256" key="2">
    <source>
        <dbReference type="SAM" id="MobiDB-lite"/>
    </source>
</evidence>
<gene>
    <name evidence="3" type="ORF">PAXRUDRAFT_14984</name>
</gene>
<dbReference type="AlphaFoldDB" id="A0A0D0DR21"/>